<accession>A0A8S1VIP0</accession>
<protein>
    <submittedName>
        <fullName evidence="2">Uncharacterized protein</fullName>
    </submittedName>
</protein>
<dbReference type="EMBL" id="CAJJDP010000064">
    <property type="protein sequence ID" value="CAD8175302.1"/>
    <property type="molecule type" value="Genomic_DNA"/>
</dbReference>
<sequence>MVKFVQILSLKNMLSKLNICKETLLRQTSFLASSLNKNQCLNQIHSQELQIQHNNEILQVLEQNRKSLKSESEVEYFSITESTLKLLDQQLQLIKQIMKKQNNRNQIKYSSLRLKLLEKAANYFYEIWQFDSNNIAYLQKYLEIVKSYKGTFSDQYLEGLCKYAQHTQDYKELEQVYSQIEKNTFSEIQKICAMTLFMHAQDDVYYEHFILNESICQDQSFEIRFHLFATQYFQQQNCHHTTKYHRQQCEFMSSEHQRSIAQSNLELQLSFMQNKSKYQL</sequence>
<organism evidence="2 3">
    <name type="scientific">Paramecium octaurelia</name>
    <dbReference type="NCBI Taxonomy" id="43137"/>
    <lineage>
        <taxon>Eukaryota</taxon>
        <taxon>Sar</taxon>
        <taxon>Alveolata</taxon>
        <taxon>Ciliophora</taxon>
        <taxon>Intramacronucleata</taxon>
        <taxon>Oligohymenophorea</taxon>
        <taxon>Peniculida</taxon>
        <taxon>Parameciidae</taxon>
        <taxon>Paramecium</taxon>
    </lineage>
</organism>
<comment type="caution">
    <text evidence="2">The sequence shown here is derived from an EMBL/GenBank/DDBJ whole genome shotgun (WGS) entry which is preliminary data.</text>
</comment>
<keyword evidence="1" id="KW-0175">Coiled coil</keyword>
<dbReference type="Proteomes" id="UP000683925">
    <property type="component" value="Unassembled WGS sequence"/>
</dbReference>
<evidence type="ECO:0000313" key="2">
    <source>
        <dbReference type="EMBL" id="CAD8175302.1"/>
    </source>
</evidence>
<dbReference type="OrthoDB" id="292979at2759"/>
<feature type="coiled-coil region" evidence="1">
    <location>
        <begin position="51"/>
        <end position="104"/>
    </location>
</feature>
<evidence type="ECO:0000313" key="3">
    <source>
        <dbReference type="Proteomes" id="UP000683925"/>
    </source>
</evidence>
<dbReference type="AlphaFoldDB" id="A0A8S1VIP0"/>
<reference evidence="2" key="1">
    <citation type="submission" date="2021-01" db="EMBL/GenBank/DDBJ databases">
        <authorList>
            <consortium name="Genoscope - CEA"/>
            <person name="William W."/>
        </authorList>
    </citation>
    <scope>NUCLEOTIDE SEQUENCE</scope>
</reference>
<proteinExistence type="predicted"/>
<evidence type="ECO:0000256" key="1">
    <source>
        <dbReference type="SAM" id="Coils"/>
    </source>
</evidence>
<gene>
    <name evidence="2" type="ORF">POCTA_138.1.T0650127</name>
</gene>
<name>A0A8S1VIP0_PAROT</name>
<dbReference type="OMA" id="QCEFMSS"/>
<keyword evidence="3" id="KW-1185">Reference proteome</keyword>